<dbReference type="AlphaFoldDB" id="A0A8J2ZXF4"/>
<reference evidence="2" key="1">
    <citation type="journal article" date="2014" name="Int. J. Syst. Evol. Microbiol.">
        <title>Complete genome sequence of Corynebacterium casei LMG S-19264T (=DSM 44701T), isolated from a smear-ripened cheese.</title>
        <authorList>
            <consortium name="US DOE Joint Genome Institute (JGI-PGF)"/>
            <person name="Walter F."/>
            <person name="Albersmeier A."/>
            <person name="Kalinowski J."/>
            <person name="Ruckert C."/>
        </authorList>
    </citation>
    <scope>NUCLEOTIDE SEQUENCE</scope>
    <source>
        <strain evidence="2">CGMCC 1.12777</strain>
    </source>
</reference>
<reference evidence="2" key="2">
    <citation type="submission" date="2020-09" db="EMBL/GenBank/DDBJ databases">
        <authorList>
            <person name="Sun Q."/>
            <person name="Zhou Y."/>
        </authorList>
    </citation>
    <scope>NUCLEOTIDE SEQUENCE</scope>
    <source>
        <strain evidence="2">CGMCC 1.12777</strain>
    </source>
</reference>
<sequence length="46" mass="5437">MNSRNKPHGRRKQSRKPRKPLPLNKNGIPISSPRPPKYTLVNEREY</sequence>
<name>A0A8J2ZXF4_9BACL</name>
<feature type="compositionally biased region" description="Basic residues" evidence="1">
    <location>
        <begin position="1"/>
        <end position="19"/>
    </location>
</feature>
<gene>
    <name evidence="2" type="ORF">GCM10007096_29830</name>
</gene>
<evidence type="ECO:0000313" key="2">
    <source>
        <dbReference type="EMBL" id="GGH85138.1"/>
    </source>
</evidence>
<proteinExistence type="predicted"/>
<accession>A0A8J2ZXF4</accession>
<organism evidence="2 3">
    <name type="scientific">Pullulanibacillus pueri</name>
    <dbReference type="NCBI Taxonomy" id="1437324"/>
    <lineage>
        <taxon>Bacteria</taxon>
        <taxon>Bacillati</taxon>
        <taxon>Bacillota</taxon>
        <taxon>Bacilli</taxon>
        <taxon>Bacillales</taxon>
        <taxon>Sporolactobacillaceae</taxon>
        <taxon>Pullulanibacillus</taxon>
    </lineage>
</organism>
<feature type="region of interest" description="Disordered" evidence="1">
    <location>
        <begin position="1"/>
        <end position="46"/>
    </location>
</feature>
<dbReference type="EMBL" id="BMFV01000025">
    <property type="protein sequence ID" value="GGH85138.1"/>
    <property type="molecule type" value="Genomic_DNA"/>
</dbReference>
<keyword evidence="3" id="KW-1185">Reference proteome</keyword>
<evidence type="ECO:0000256" key="1">
    <source>
        <dbReference type="SAM" id="MobiDB-lite"/>
    </source>
</evidence>
<comment type="caution">
    <text evidence="2">The sequence shown here is derived from an EMBL/GenBank/DDBJ whole genome shotgun (WGS) entry which is preliminary data.</text>
</comment>
<dbReference type="Proteomes" id="UP000656813">
    <property type="component" value="Unassembled WGS sequence"/>
</dbReference>
<protein>
    <submittedName>
        <fullName evidence="2">Uncharacterized protein</fullName>
    </submittedName>
</protein>
<evidence type="ECO:0000313" key="3">
    <source>
        <dbReference type="Proteomes" id="UP000656813"/>
    </source>
</evidence>